<dbReference type="InterPro" id="IPR000884">
    <property type="entry name" value="TSP1_rpt"/>
</dbReference>
<keyword evidence="1" id="KW-1015">Disulfide bond</keyword>
<dbReference type="GO" id="GO:0005975">
    <property type="term" value="P:carbohydrate metabolic process"/>
    <property type="evidence" value="ECO:0007669"/>
    <property type="project" value="InterPro"/>
</dbReference>
<dbReference type="Proteomes" id="UP000198406">
    <property type="component" value="Unassembled WGS sequence"/>
</dbReference>
<organism evidence="2 3">
    <name type="scientific">Fistulifera solaris</name>
    <name type="common">Oleaginous diatom</name>
    <dbReference type="NCBI Taxonomy" id="1519565"/>
    <lineage>
        <taxon>Eukaryota</taxon>
        <taxon>Sar</taxon>
        <taxon>Stramenopiles</taxon>
        <taxon>Ochrophyta</taxon>
        <taxon>Bacillariophyta</taxon>
        <taxon>Bacillariophyceae</taxon>
        <taxon>Bacillariophycidae</taxon>
        <taxon>Naviculales</taxon>
        <taxon>Naviculaceae</taxon>
        <taxon>Fistulifera</taxon>
    </lineage>
</organism>
<evidence type="ECO:0000256" key="1">
    <source>
        <dbReference type="ARBA" id="ARBA00023157"/>
    </source>
</evidence>
<sequence length="720" mass="78242">MAASTSPLTNIIALADIPQFVIISMTDPASESSLRAFRPLTEVRNQFGCGIKATFFVTPTNDTTCQMIQALRQGEHEIAGTSSINPPPEEIQGNLAFLAGCGLGTDELRGYRAPPTAYTFETLQSMYSLQLLYDSSIALPDNAQAGAGSNTLWPFTFDGVGYGEIGCNCLNATLPGLWEVPMGPMYGLDNTVLNPIDFSSENVYEILNQNLQRRYTGNKAPLHIAVTWNWMVNNNFQLKRFIEDTNAAYSDVFFVTISDVIEYLRAPVTTNLYRSQCEQGACYTPIPADCVFGDFDYASCSCTCSEGYCKDDAGTCTVSSGCGDIDGNWSDWDTSRPCCDELRLENRSCTNPQPAGNGAECVGESLRSVACFPVDCPNAGWSEWSELDECCEGKQRQTRECLASPDINSGRGCIGEATQETACSPDVCVIKYYPDYSTTTCVLTGRPPVGVDPNLAYNDYDDCCNDNFDFALQSCISAGANPPINGGWSEWSSAGPCCDLEQLMTRTCTNPAPANGGEECEGSDRIIQACTSDTCENGGWSEWSEFGECCDRKQSRTRECLKASSDCEGEAEETQTCSEDTCTSFFSPNYNRQICVRVTDPEAPPQGASLTEQYSNPEDCCNEHFDWTVTTCLQQVIEPVDGGWSEWGAYTTCCRGTMTRFRACNNPAPANGGLPCEGDVSETVDCSENLCSVLEASSGKIITVSLLSMTGIFLLAHVSF</sequence>
<dbReference type="SUPFAM" id="SSF82895">
    <property type="entry name" value="TSP-1 type 1 repeat"/>
    <property type="match status" value="2"/>
</dbReference>
<dbReference type="InterPro" id="IPR011330">
    <property type="entry name" value="Glyco_hydro/deAcase_b/a-brl"/>
</dbReference>
<dbReference type="PROSITE" id="PS50092">
    <property type="entry name" value="TSP1"/>
    <property type="match status" value="5"/>
</dbReference>
<protein>
    <submittedName>
        <fullName evidence="2">Uncharacterized protein</fullName>
    </submittedName>
</protein>
<dbReference type="Gene3D" id="3.20.20.370">
    <property type="entry name" value="Glycoside hydrolase/deacetylase"/>
    <property type="match status" value="1"/>
</dbReference>
<dbReference type="SMART" id="SM00209">
    <property type="entry name" value="TSP1"/>
    <property type="match status" value="5"/>
</dbReference>
<reference evidence="2 3" key="1">
    <citation type="journal article" date="2015" name="Plant Cell">
        <title>Oil accumulation by the oleaginous diatom Fistulifera solaris as revealed by the genome and transcriptome.</title>
        <authorList>
            <person name="Tanaka T."/>
            <person name="Maeda Y."/>
            <person name="Veluchamy A."/>
            <person name="Tanaka M."/>
            <person name="Abida H."/>
            <person name="Marechal E."/>
            <person name="Bowler C."/>
            <person name="Muto M."/>
            <person name="Sunaga Y."/>
            <person name="Tanaka M."/>
            <person name="Yoshino T."/>
            <person name="Taniguchi T."/>
            <person name="Fukuda Y."/>
            <person name="Nemoto M."/>
            <person name="Matsumoto M."/>
            <person name="Wong P.S."/>
            <person name="Aburatani S."/>
            <person name="Fujibuchi W."/>
        </authorList>
    </citation>
    <scope>NUCLEOTIDE SEQUENCE [LARGE SCALE GENOMIC DNA]</scope>
    <source>
        <strain evidence="2 3">JPCC DA0580</strain>
    </source>
</reference>
<dbReference type="Pfam" id="PF00090">
    <property type="entry name" value="TSP_1"/>
    <property type="match status" value="2"/>
</dbReference>
<gene>
    <name evidence="2" type="ORF">FisN_2Lh235</name>
</gene>
<proteinExistence type="predicted"/>
<dbReference type="InterPro" id="IPR036383">
    <property type="entry name" value="TSP1_rpt_sf"/>
</dbReference>
<accession>A0A1Z5KFD3</accession>
<dbReference type="InterPro" id="IPR052740">
    <property type="entry name" value="CE4"/>
</dbReference>
<dbReference type="EMBL" id="BDSP01000218">
    <property type="protein sequence ID" value="GAX24959.1"/>
    <property type="molecule type" value="Genomic_DNA"/>
</dbReference>
<evidence type="ECO:0000313" key="3">
    <source>
        <dbReference type="Proteomes" id="UP000198406"/>
    </source>
</evidence>
<dbReference type="Gene3D" id="2.20.100.10">
    <property type="entry name" value="Thrombospondin type-1 (TSP1) repeat"/>
    <property type="match status" value="3"/>
</dbReference>
<name>A0A1Z5KFD3_FISSO</name>
<dbReference type="PANTHER" id="PTHR45985">
    <property type="match status" value="1"/>
</dbReference>
<dbReference type="FunFam" id="2.20.100.10:FF:000002">
    <property type="entry name" value="Unc-5 netrin receptor C"/>
    <property type="match status" value="1"/>
</dbReference>
<dbReference type="OrthoDB" id="347314at2759"/>
<dbReference type="InParanoid" id="A0A1Z5KFD3"/>
<comment type="caution">
    <text evidence="2">The sequence shown here is derived from an EMBL/GenBank/DDBJ whole genome shotgun (WGS) entry which is preliminary data.</text>
</comment>
<dbReference type="PANTHER" id="PTHR45985:SF3">
    <property type="entry name" value="CHITIN DEACETYLASE-LIKE 4"/>
    <property type="match status" value="1"/>
</dbReference>
<dbReference type="AlphaFoldDB" id="A0A1Z5KFD3"/>
<dbReference type="SUPFAM" id="SSF88713">
    <property type="entry name" value="Glycoside hydrolase/deacetylase"/>
    <property type="match status" value="1"/>
</dbReference>
<keyword evidence="3" id="KW-1185">Reference proteome</keyword>
<evidence type="ECO:0000313" key="2">
    <source>
        <dbReference type="EMBL" id="GAX24959.1"/>
    </source>
</evidence>